<evidence type="ECO:0000313" key="5">
    <source>
        <dbReference type="Proteomes" id="UP001580391"/>
    </source>
</evidence>
<keyword evidence="1" id="KW-1133">Transmembrane helix</keyword>
<name>A0A2M9ZFP6_9LEPT</name>
<evidence type="ECO:0000313" key="2">
    <source>
        <dbReference type="EMBL" id="MFB5735315.1"/>
    </source>
</evidence>
<dbReference type="AlphaFoldDB" id="A0A2M9ZFP6"/>
<comment type="caution">
    <text evidence="3">The sequence shown here is derived from an EMBL/GenBank/DDBJ whole genome shotgun (WGS) entry which is preliminary data.</text>
</comment>
<evidence type="ECO:0000256" key="1">
    <source>
        <dbReference type="SAM" id="Phobius"/>
    </source>
</evidence>
<dbReference type="Proteomes" id="UP001580391">
    <property type="component" value="Unassembled WGS sequence"/>
</dbReference>
<sequence>MGKSVNQSLSMKEEIGLRKSDPNWSKNIASCVVRRHKEESETKGKVISFPMRNVLAAAAVLLVSVSIGWFAITNVLPQEDEVMHGISFLFEGDSYLSSLEE</sequence>
<accession>A0A2M9ZFP6</accession>
<keyword evidence="1" id="KW-0812">Transmembrane</keyword>
<evidence type="ECO:0000313" key="3">
    <source>
        <dbReference type="EMBL" id="PJZ67241.1"/>
    </source>
</evidence>
<protein>
    <submittedName>
        <fullName evidence="3">Uncharacterized protein</fullName>
    </submittedName>
</protein>
<gene>
    <name evidence="2" type="ORF">ACE5IX_02250</name>
    <name evidence="3" type="ORF">CH371_04075</name>
</gene>
<keyword evidence="1" id="KW-0472">Membrane</keyword>
<dbReference type="RefSeq" id="WP_016546792.1">
    <property type="nucleotide sequence ID" value="NZ_JBHILI010000001.1"/>
</dbReference>
<feature type="transmembrane region" description="Helical" evidence="1">
    <location>
        <begin position="53"/>
        <end position="72"/>
    </location>
</feature>
<organism evidence="3 4">
    <name type="scientific">Leptospira wolffii</name>
    <dbReference type="NCBI Taxonomy" id="409998"/>
    <lineage>
        <taxon>Bacteria</taxon>
        <taxon>Pseudomonadati</taxon>
        <taxon>Spirochaetota</taxon>
        <taxon>Spirochaetia</taxon>
        <taxon>Leptospirales</taxon>
        <taxon>Leptospiraceae</taxon>
        <taxon>Leptospira</taxon>
    </lineage>
</organism>
<dbReference type="Proteomes" id="UP000231912">
    <property type="component" value="Unassembled WGS sequence"/>
</dbReference>
<proteinExistence type="predicted"/>
<dbReference type="EMBL" id="JBHILJ010000001">
    <property type="protein sequence ID" value="MFB5735315.1"/>
    <property type="molecule type" value="Genomic_DNA"/>
</dbReference>
<dbReference type="EMBL" id="NPDT01000001">
    <property type="protein sequence ID" value="PJZ67241.1"/>
    <property type="molecule type" value="Genomic_DNA"/>
</dbReference>
<reference evidence="2 5" key="2">
    <citation type="submission" date="2024-09" db="EMBL/GenBank/DDBJ databases">
        <title>Taxonomic and Genotyping Characterization of Leptospira Strains isolated from Multiple Sources in Colombia highlights the importance of intermediate species.</title>
        <authorList>
            <person name="Torres Higuera L."/>
            <person name="Rojas Tapias D."/>
            <person name="Jimenez Velasquez S."/>
            <person name="Renjifo Ibanez C."/>
        </authorList>
    </citation>
    <scope>NUCLEOTIDE SEQUENCE [LARGE SCALE GENOMIC DNA]</scope>
    <source>
        <strain evidence="2 5">Lep080</strain>
    </source>
</reference>
<keyword evidence="5" id="KW-1185">Reference proteome</keyword>
<reference evidence="3 4" key="1">
    <citation type="submission" date="2017-07" db="EMBL/GenBank/DDBJ databases">
        <title>Leptospira spp. isolated from tropical soils.</title>
        <authorList>
            <person name="Thibeaux R."/>
            <person name="Iraola G."/>
            <person name="Ferres I."/>
            <person name="Bierque E."/>
            <person name="Girault D."/>
            <person name="Soupe-Gilbert M.-E."/>
            <person name="Picardeau M."/>
            <person name="Goarant C."/>
        </authorList>
    </citation>
    <scope>NUCLEOTIDE SEQUENCE [LARGE SCALE GENOMIC DNA]</scope>
    <source>
        <strain evidence="3 4">FH2-C-A2</strain>
    </source>
</reference>
<evidence type="ECO:0000313" key="4">
    <source>
        <dbReference type="Proteomes" id="UP000231912"/>
    </source>
</evidence>